<protein>
    <recommendedName>
        <fullName evidence="2">Xylanolytic transcriptional activator regulatory domain-containing protein</fullName>
    </recommendedName>
</protein>
<dbReference type="CDD" id="cd12148">
    <property type="entry name" value="fungal_TF_MHR"/>
    <property type="match status" value="1"/>
</dbReference>
<dbReference type="Pfam" id="PF04082">
    <property type="entry name" value="Fungal_trans"/>
    <property type="match status" value="1"/>
</dbReference>
<dbReference type="PANTHER" id="PTHR47425">
    <property type="entry name" value="FARB-RELATED"/>
    <property type="match status" value="1"/>
</dbReference>
<accession>A0A9P4H4B3</accession>
<dbReference type="InterPro" id="IPR052761">
    <property type="entry name" value="Fungal_Detox/Toxin_TFs"/>
</dbReference>
<dbReference type="GO" id="GO:0000981">
    <property type="term" value="F:DNA-binding transcription factor activity, RNA polymerase II-specific"/>
    <property type="evidence" value="ECO:0007669"/>
    <property type="project" value="InterPro"/>
</dbReference>
<feature type="domain" description="Xylanolytic transcriptional activator regulatory" evidence="2">
    <location>
        <begin position="223"/>
        <end position="300"/>
    </location>
</feature>
<dbReference type="Proteomes" id="UP000799777">
    <property type="component" value="Unassembled WGS sequence"/>
</dbReference>
<dbReference type="GO" id="GO:0003677">
    <property type="term" value="F:DNA binding"/>
    <property type="evidence" value="ECO:0007669"/>
    <property type="project" value="InterPro"/>
</dbReference>
<dbReference type="SMART" id="SM00906">
    <property type="entry name" value="Fungal_trans"/>
    <property type="match status" value="1"/>
</dbReference>
<dbReference type="OrthoDB" id="4161332at2759"/>
<dbReference type="InterPro" id="IPR007219">
    <property type="entry name" value="XnlR_reg_dom"/>
</dbReference>
<organism evidence="3 4">
    <name type="scientific">Setomelanomma holmii</name>
    <dbReference type="NCBI Taxonomy" id="210430"/>
    <lineage>
        <taxon>Eukaryota</taxon>
        <taxon>Fungi</taxon>
        <taxon>Dikarya</taxon>
        <taxon>Ascomycota</taxon>
        <taxon>Pezizomycotina</taxon>
        <taxon>Dothideomycetes</taxon>
        <taxon>Pleosporomycetidae</taxon>
        <taxon>Pleosporales</taxon>
        <taxon>Pleosporineae</taxon>
        <taxon>Phaeosphaeriaceae</taxon>
        <taxon>Setomelanomma</taxon>
    </lineage>
</organism>
<comment type="caution">
    <text evidence="3">The sequence shown here is derived from an EMBL/GenBank/DDBJ whole genome shotgun (WGS) entry which is preliminary data.</text>
</comment>
<evidence type="ECO:0000313" key="4">
    <source>
        <dbReference type="Proteomes" id="UP000799777"/>
    </source>
</evidence>
<dbReference type="GO" id="GO:0006351">
    <property type="term" value="P:DNA-templated transcription"/>
    <property type="evidence" value="ECO:0007669"/>
    <property type="project" value="InterPro"/>
</dbReference>
<dbReference type="InterPro" id="IPR036864">
    <property type="entry name" value="Zn2-C6_fun-type_DNA-bd_sf"/>
</dbReference>
<proteinExistence type="predicted"/>
<keyword evidence="4" id="KW-1185">Reference proteome</keyword>
<dbReference type="GO" id="GO:0008270">
    <property type="term" value="F:zinc ion binding"/>
    <property type="evidence" value="ECO:0007669"/>
    <property type="project" value="InterPro"/>
</dbReference>
<dbReference type="AlphaFoldDB" id="A0A9P4H4B3"/>
<dbReference type="EMBL" id="ML978228">
    <property type="protein sequence ID" value="KAF2027312.1"/>
    <property type="molecule type" value="Genomic_DNA"/>
</dbReference>
<keyword evidence="1" id="KW-0539">Nucleus</keyword>
<name>A0A9P4H4B3_9PLEO</name>
<dbReference type="SUPFAM" id="SSF57701">
    <property type="entry name" value="Zn2/Cys6 DNA-binding domain"/>
    <property type="match status" value="1"/>
</dbReference>
<sequence length="504" mass="57036">MPVQRRHRSAVACHPCRQRKARCNARTDPPPPDAAVLPGDAERRRNLQVEQIGADISLALQEVYVTKTGTSYYAGEVPAAITAVDACSQAQQPKQRQVVLKTYIPTTLSQLDYKYLEQKGVHTRPQTTTCQEILRAYCHHVHPILPIIDLVKIQELDAPPSIQIGDMLLFWSIAVAAVNFVPSEAWKAEKFASRKEMKEVAYLRAKCLYDNGGETDKELLLQSALLLGIALNLCQIMGLHRNSDIGNLNPRFTDGKRPLLRRLWASCVFRDHWLSLTLGRPQRLRLNECDMPFPTVEDVLSDLTDIAAGFRATYVPPDLEQLAEDWTQLMHLSRLLEDVLGLCYQQVNYSPTMAEYETLEQNLLQFREDIRDRRQTQRAVLITFFRPFTLSAFLPEVGESRRRNIQISLNEAANKTCHLLDCMAREMLVGFAGPMTPPLLVPAMHIHLLNCKATDALSSRLSFNKLEVCVTVMRELSKAHTSATMFCGLFREAVQRVLSGRRST</sequence>
<dbReference type="PANTHER" id="PTHR47425:SF3">
    <property type="entry name" value="ZN(II)2CYS6 TRANSCRIPTION FACTOR (EUROFUNG)"/>
    <property type="match status" value="1"/>
</dbReference>
<reference evidence="3" key="1">
    <citation type="journal article" date="2020" name="Stud. Mycol.">
        <title>101 Dothideomycetes genomes: a test case for predicting lifestyles and emergence of pathogens.</title>
        <authorList>
            <person name="Haridas S."/>
            <person name="Albert R."/>
            <person name="Binder M."/>
            <person name="Bloem J."/>
            <person name="Labutti K."/>
            <person name="Salamov A."/>
            <person name="Andreopoulos B."/>
            <person name="Baker S."/>
            <person name="Barry K."/>
            <person name="Bills G."/>
            <person name="Bluhm B."/>
            <person name="Cannon C."/>
            <person name="Castanera R."/>
            <person name="Culley D."/>
            <person name="Daum C."/>
            <person name="Ezra D."/>
            <person name="Gonzalez J."/>
            <person name="Henrissat B."/>
            <person name="Kuo A."/>
            <person name="Liang C."/>
            <person name="Lipzen A."/>
            <person name="Lutzoni F."/>
            <person name="Magnuson J."/>
            <person name="Mondo S."/>
            <person name="Nolan M."/>
            <person name="Ohm R."/>
            <person name="Pangilinan J."/>
            <person name="Park H.-J."/>
            <person name="Ramirez L."/>
            <person name="Alfaro M."/>
            <person name="Sun H."/>
            <person name="Tritt A."/>
            <person name="Yoshinaga Y."/>
            <person name="Zwiers L.-H."/>
            <person name="Turgeon B."/>
            <person name="Goodwin S."/>
            <person name="Spatafora J."/>
            <person name="Crous P."/>
            <person name="Grigoriev I."/>
        </authorList>
    </citation>
    <scope>NUCLEOTIDE SEQUENCE</scope>
    <source>
        <strain evidence="3">CBS 110217</strain>
    </source>
</reference>
<evidence type="ECO:0000256" key="1">
    <source>
        <dbReference type="ARBA" id="ARBA00023242"/>
    </source>
</evidence>
<evidence type="ECO:0000259" key="2">
    <source>
        <dbReference type="SMART" id="SM00906"/>
    </source>
</evidence>
<gene>
    <name evidence="3" type="ORF">EK21DRAFT_102622</name>
</gene>
<evidence type="ECO:0000313" key="3">
    <source>
        <dbReference type="EMBL" id="KAF2027312.1"/>
    </source>
</evidence>